<dbReference type="Proteomes" id="UP000176846">
    <property type="component" value="Unassembled WGS sequence"/>
</dbReference>
<keyword evidence="6" id="KW-0694">RNA-binding</keyword>
<keyword evidence="7" id="KW-0346">Stress response</keyword>
<evidence type="ECO:0000256" key="6">
    <source>
        <dbReference type="ARBA" id="ARBA00022884"/>
    </source>
</evidence>
<evidence type="ECO:0000256" key="3">
    <source>
        <dbReference type="ARBA" id="ARBA00022722"/>
    </source>
</evidence>
<name>A0A1F7URR2_9BACT</name>
<dbReference type="InterPro" id="IPR038570">
    <property type="entry name" value="HicA_sf"/>
</dbReference>
<proteinExistence type="inferred from homology"/>
<evidence type="ECO:0000256" key="4">
    <source>
        <dbReference type="ARBA" id="ARBA00022759"/>
    </source>
</evidence>
<protein>
    <recommendedName>
        <fullName evidence="10">Addiction module toxin, HicA family</fullName>
    </recommendedName>
</protein>
<evidence type="ECO:0000256" key="5">
    <source>
        <dbReference type="ARBA" id="ARBA00022801"/>
    </source>
</evidence>
<sequence length="75" mass="8477">MPKLPAVKPRDFIRVVIKLGFFRHHKSQGSHIAMTHPDGRRVVVAMHAGRDIPKGTLYAMIKDLNISTSEFIDLL</sequence>
<comment type="similarity">
    <text evidence="1">Belongs to the HicA mRNA interferase family.</text>
</comment>
<keyword evidence="4" id="KW-0255">Endonuclease</keyword>
<organism evidence="8 9">
    <name type="scientific">Candidatus Uhrbacteria bacterium RIFCSPLOWO2_01_FULL_47_25</name>
    <dbReference type="NCBI Taxonomy" id="1802402"/>
    <lineage>
        <taxon>Bacteria</taxon>
        <taxon>Candidatus Uhriibacteriota</taxon>
    </lineage>
</organism>
<keyword evidence="5" id="KW-0378">Hydrolase</keyword>
<dbReference type="InterPro" id="IPR012933">
    <property type="entry name" value="HicA_mRNA_interferase"/>
</dbReference>
<accession>A0A1F7URR2</accession>
<dbReference type="EMBL" id="MGEK01000035">
    <property type="protein sequence ID" value="OGL80982.1"/>
    <property type="molecule type" value="Genomic_DNA"/>
</dbReference>
<dbReference type="GO" id="GO:0016787">
    <property type="term" value="F:hydrolase activity"/>
    <property type="evidence" value="ECO:0007669"/>
    <property type="project" value="UniProtKB-KW"/>
</dbReference>
<evidence type="ECO:0000256" key="2">
    <source>
        <dbReference type="ARBA" id="ARBA00022649"/>
    </source>
</evidence>
<dbReference type="GO" id="GO:0003729">
    <property type="term" value="F:mRNA binding"/>
    <property type="evidence" value="ECO:0007669"/>
    <property type="project" value="InterPro"/>
</dbReference>
<evidence type="ECO:0000256" key="7">
    <source>
        <dbReference type="ARBA" id="ARBA00023016"/>
    </source>
</evidence>
<keyword evidence="3" id="KW-0540">Nuclease</keyword>
<comment type="caution">
    <text evidence="8">The sequence shown here is derived from an EMBL/GenBank/DDBJ whole genome shotgun (WGS) entry which is preliminary data.</text>
</comment>
<evidence type="ECO:0000313" key="8">
    <source>
        <dbReference type="EMBL" id="OGL80982.1"/>
    </source>
</evidence>
<dbReference type="SUPFAM" id="SSF54786">
    <property type="entry name" value="YcfA/nrd intein domain"/>
    <property type="match status" value="1"/>
</dbReference>
<evidence type="ECO:0000313" key="9">
    <source>
        <dbReference type="Proteomes" id="UP000176846"/>
    </source>
</evidence>
<reference evidence="8 9" key="1">
    <citation type="journal article" date="2016" name="Nat. Commun.">
        <title>Thousands of microbial genomes shed light on interconnected biogeochemical processes in an aquifer system.</title>
        <authorList>
            <person name="Anantharaman K."/>
            <person name="Brown C.T."/>
            <person name="Hug L.A."/>
            <person name="Sharon I."/>
            <person name="Castelle C.J."/>
            <person name="Probst A.J."/>
            <person name="Thomas B.C."/>
            <person name="Singh A."/>
            <person name="Wilkins M.J."/>
            <person name="Karaoz U."/>
            <person name="Brodie E.L."/>
            <person name="Williams K.H."/>
            <person name="Hubbard S.S."/>
            <person name="Banfield J.F."/>
        </authorList>
    </citation>
    <scope>NUCLEOTIDE SEQUENCE [LARGE SCALE GENOMIC DNA]</scope>
</reference>
<evidence type="ECO:0008006" key="10">
    <source>
        <dbReference type="Google" id="ProtNLM"/>
    </source>
</evidence>
<dbReference type="Gene3D" id="3.30.920.30">
    <property type="entry name" value="Hypothetical protein"/>
    <property type="match status" value="1"/>
</dbReference>
<evidence type="ECO:0000256" key="1">
    <source>
        <dbReference type="ARBA" id="ARBA00006620"/>
    </source>
</evidence>
<dbReference type="Pfam" id="PF07927">
    <property type="entry name" value="HicA_toxin"/>
    <property type="match status" value="1"/>
</dbReference>
<keyword evidence="2" id="KW-1277">Toxin-antitoxin system</keyword>
<dbReference type="AlphaFoldDB" id="A0A1F7URR2"/>
<gene>
    <name evidence="8" type="ORF">A2936_03295</name>
</gene>
<dbReference type="GO" id="GO:0004519">
    <property type="term" value="F:endonuclease activity"/>
    <property type="evidence" value="ECO:0007669"/>
    <property type="project" value="UniProtKB-KW"/>
</dbReference>